<accession>A0A1B6C284</accession>
<feature type="region of interest" description="Disordered" evidence="1">
    <location>
        <begin position="98"/>
        <end position="128"/>
    </location>
</feature>
<protein>
    <submittedName>
        <fullName evidence="2">Uncharacterized protein</fullName>
    </submittedName>
</protein>
<evidence type="ECO:0000313" key="3">
    <source>
        <dbReference type="EMBL" id="JAS18952.1"/>
    </source>
</evidence>
<sequence>MNSFKMHSLSTSQSSNVLFGGTGSHFPQGSALQRSSSEVIYKRGFKPSDRFDPAKKEFLTALSNKIWRSQLESNGVKVNVDDGLIHSKPIDLEKLFTPASDSGEVTPSRNRKMYASSSFYGEDHPTME</sequence>
<reference evidence="2" key="1">
    <citation type="submission" date="2015-12" db="EMBL/GenBank/DDBJ databases">
        <title>De novo transcriptome assembly of four potential Pierce s Disease insect vectors from Arizona vineyards.</title>
        <authorList>
            <person name="Tassone E.E."/>
        </authorList>
    </citation>
    <scope>NUCLEOTIDE SEQUENCE</scope>
</reference>
<evidence type="ECO:0000256" key="1">
    <source>
        <dbReference type="SAM" id="MobiDB-lite"/>
    </source>
</evidence>
<name>A0A1B6C284_9HEMI</name>
<evidence type="ECO:0000313" key="2">
    <source>
        <dbReference type="EMBL" id="JAS07325.1"/>
    </source>
</evidence>
<proteinExistence type="predicted"/>
<organism evidence="2">
    <name type="scientific">Clastoptera arizonana</name>
    <name type="common">Arizona spittle bug</name>
    <dbReference type="NCBI Taxonomy" id="38151"/>
    <lineage>
        <taxon>Eukaryota</taxon>
        <taxon>Metazoa</taxon>
        <taxon>Ecdysozoa</taxon>
        <taxon>Arthropoda</taxon>
        <taxon>Hexapoda</taxon>
        <taxon>Insecta</taxon>
        <taxon>Pterygota</taxon>
        <taxon>Neoptera</taxon>
        <taxon>Paraneoptera</taxon>
        <taxon>Hemiptera</taxon>
        <taxon>Auchenorrhyncha</taxon>
        <taxon>Cercopoidea</taxon>
        <taxon>Clastopteridae</taxon>
        <taxon>Clastoptera</taxon>
    </lineage>
</organism>
<gene>
    <name evidence="2" type="ORF">g.17301</name>
    <name evidence="3" type="ORF">g.17302</name>
</gene>
<dbReference type="AlphaFoldDB" id="A0A1B6C284"/>
<dbReference type="EMBL" id="GEDC01018346">
    <property type="protein sequence ID" value="JAS18952.1"/>
    <property type="molecule type" value="Transcribed_RNA"/>
</dbReference>
<dbReference type="EMBL" id="GEDC01029973">
    <property type="protein sequence ID" value="JAS07325.1"/>
    <property type="molecule type" value="Transcribed_RNA"/>
</dbReference>
<feature type="compositionally biased region" description="Polar residues" evidence="1">
    <location>
        <begin position="99"/>
        <end position="108"/>
    </location>
</feature>
<feature type="non-terminal residue" evidence="2">
    <location>
        <position position="128"/>
    </location>
</feature>